<evidence type="ECO:0000313" key="1">
    <source>
        <dbReference type="EMBL" id="PSK12444.1"/>
    </source>
</evidence>
<keyword evidence="2" id="KW-1185">Reference proteome</keyword>
<name>A0ABX5FUT2_9BACL</name>
<protein>
    <recommendedName>
        <fullName evidence="3">DUF2625 domain-containing protein</fullName>
    </recommendedName>
</protein>
<gene>
    <name evidence="1" type="ORF">C7R92_06915</name>
</gene>
<dbReference type="EMBL" id="PXZO01000010">
    <property type="protein sequence ID" value="PSK12444.1"/>
    <property type="molecule type" value="Genomic_DNA"/>
</dbReference>
<dbReference type="InterPro" id="IPR021239">
    <property type="entry name" value="DUF2625"/>
</dbReference>
<organism evidence="1 2">
    <name type="scientific">Brevibacillus porteri</name>
    <dbReference type="NCBI Taxonomy" id="2126350"/>
    <lineage>
        <taxon>Bacteria</taxon>
        <taxon>Bacillati</taxon>
        <taxon>Bacillota</taxon>
        <taxon>Bacilli</taxon>
        <taxon>Bacillales</taxon>
        <taxon>Paenibacillaceae</taxon>
        <taxon>Brevibacillus</taxon>
    </lineage>
</organism>
<dbReference type="Proteomes" id="UP000241645">
    <property type="component" value="Unassembled WGS sequence"/>
</dbReference>
<evidence type="ECO:0000313" key="2">
    <source>
        <dbReference type="Proteomes" id="UP000241645"/>
    </source>
</evidence>
<dbReference type="Pfam" id="PF10946">
    <property type="entry name" value="DUF2625"/>
    <property type="match status" value="1"/>
</dbReference>
<evidence type="ECO:0008006" key="3">
    <source>
        <dbReference type="Google" id="ProtNLM"/>
    </source>
</evidence>
<comment type="caution">
    <text evidence="1">The sequence shown here is derived from an EMBL/GenBank/DDBJ whole genome shotgun (WGS) entry which is preliminary data.</text>
</comment>
<proteinExistence type="predicted"/>
<accession>A0ABX5FUT2</accession>
<sequence>MEAETKSFEELYCEKDSAIEEIKKWQSASDRKITLLPSEQEKGEKQLVDLQVTTRSTLGAVAFETGGILIHQGWLRILGSGHPNLPRSITSWNQQCAMNQMLLVADDVIGGFFAINGGMFPDSVGGIWYFAPDSLAWEDLEIGYTDFLHWAMTGDIHTFYATFFWKDWEMDVSKLKGDEMFAIYPFLWSKEARELTMEGCSKKPVPAWEIWEMNQKVV</sequence>
<reference evidence="1 2" key="1">
    <citation type="submission" date="2018-03" db="EMBL/GenBank/DDBJ databases">
        <title>Brevisbacillus phylogenomics.</title>
        <authorList>
            <person name="Dunlap C."/>
        </authorList>
    </citation>
    <scope>NUCLEOTIDE SEQUENCE [LARGE SCALE GENOMIC DNA]</scope>
    <source>
        <strain evidence="1 2">NRRL B-41110</strain>
    </source>
</reference>
<dbReference type="NCBIfam" id="NF008498">
    <property type="entry name" value="PRK11408.1-5"/>
    <property type="match status" value="1"/>
</dbReference>